<evidence type="ECO:0000256" key="5">
    <source>
        <dbReference type="ARBA" id="ARBA00023284"/>
    </source>
</evidence>
<protein>
    <recommendedName>
        <fullName evidence="6">33 kDa chaperonin</fullName>
    </recommendedName>
    <alternativeName>
        <fullName evidence="6">Heat shock protein 33 homolog</fullName>
        <shortName evidence="6">HSP33</shortName>
    </alternativeName>
</protein>
<sequence length="304" mass="33142">MHSRFFDESGYKMKDYLVKSIVNDGMFRAYAVSTTNLVQEAQQRHDSWSAATAALGRSLTATLLLSSSVLKGEEKLTVKINGGGPTGTIVIDGNANGTVKGYLQNSHVSLPLKEDHHIDVGQAVGNAGVMAVTKDMGLGDPFTGQVGLVSGEIGDDFTYYLAQSEQIPSAVGVSVFVNPDETVGVAGGFLIQVMPDATDDAIDKLQQRLKEIPLVSEMLRAGKTPEEILKDIFNDDEIKFLDKMDVKFECDCSKERFGDSISALPLQDIKEMMEEDHGAEAVCRFCDNKYVFSEADLQEIIDQK</sequence>
<evidence type="ECO:0000313" key="8">
    <source>
        <dbReference type="Proteomes" id="UP000196118"/>
    </source>
</evidence>
<dbReference type="GO" id="GO:0044183">
    <property type="term" value="F:protein folding chaperone"/>
    <property type="evidence" value="ECO:0007669"/>
    <property type="project" value="TreeGrafter"/>
</dbReference>
<reference evidence="7 8" key="1">
    <citation type="submission" date="2017-05" db="EMBL/GenBank/DDBJ databases">
        <title>Genome sequence of Pediococcus pentosaceus strain SRCM100892.</title>
        <authorList>
            <person name="Cho S.H."/>
        </authorList>
    </citation>
    <scope>NUCLEOTIDE SEQUENCE [LARGE SCALE GENOMIC DNA]</scope>
    <source>
        <strain evidence="7 8">SRCM100892</strain>
    </source>
</reference>
<evidence type="ECO:0000256" key="4">
    <source>
        <dbReference type="ARBA" id="ARBA00023186"/>
    </source>
</evidence>
<comment type="function">
    <text evidence="6">Redox regulated molecular chaperone. Protects both thermally unfolding and oxidatively damaged proteins from irreversible aggregation. Plays an important role in the bacterial defense system toward oxidative stress.</text>
</comment>
<keyword evidence="1 6" id="KW-0963">Cytoplasm</keyword>
<dbReference type="PIRSF" id="PIRSF005261">
    <property type="entry name" value="Heat_shock_Hsp33"/>
    <property type="match status" value="1"/>
</dbReference>
<keyword evidence="4 6" id="KW-0143">Chaperone</keyword>
<dbReference type="Gene3D" id="3.55.30.10">
    <property type="entry name" value="Hsp33 domain"/>
    <property type="match status" value="1"/>
</dbReference>
<dbReference type="Pfam" id="PF01430">
    <property type="entry name" value="HSP33"/>
    <property type="match status" value="1"/>
</dbReference>
<dbReference type="HAMAP" id="MF_00117">
    <property type="entry name" value="HslO"/>
    <property type="match status" value="1"/>
</dbReference>
<dbReference type="PANTHER" id="PTHR30111:SF1">
    <property type="entry name" value="33 KDA CHAPERONIN"/>
    <property type="match status" value="1"/>
</dbReference>
<dbReference type="AlphaFoldDB" id="A0A1Y0VR22"/>
<dbReference type="PANTHER" id="PTHR30111">
    <property type="entry name" value="33 KDA CHAPERONIN"/>
    <property type="match status" value="1"/>
</dbReference>
<accession>A0A1Y0VR22</accession>
<evidence type="ECO:0000256" key="2">
    <source>
        <dbReference type="ARBA" id="ARBA00022833"/>
    </source>
</evidence>
<dbReference type="Gene3D" id="3.90.1280.10">
    <property type="entry name" value="HSP33 redox switch-like"/>
    <property type="match status" value="1"/>
</dbReference>
<gene>
    <name evidence="6" type="primary">hslO</name>
    <name evidence="7" type="ORF">S100892_00498</name>
</gene>
<evidence type="ECO:0000256" key="6">
    <source>
        <dbReference type="HAMAP-Rule" id="MF_00117"/>
    </source>
</evidence>
<proteinExistence type="inferred from homology"/>
<dbReference type="SUPFAM" id="SSF118352">
    <property type="entry name" value="HSP33 redox switch-like"/>
    <property type="match status" value="1"/>
</dbReference>
<feature type="disulfide bond" description="Redox-active" evidence="6">
    <location>
        <begin position="250"/>
        <end position="252"/>
    </location>
</feature>
<dbReference type="GO" id="GO:0051082">
    <property type="term" value="F:unfolded protein binding"/>
    <property type="evidence" value="ECO:0007669"/>
    <property type="project" value="UniProtKB-UniRule"/>
</dbReference>
<dbReference type="CDD" id="cd00498">
    <property type="entry name" value="Hsp33"/>
    <property type="match status" value="1"/>
</dbReference>
<organism evidence="7 8">
    <name type="scientific">Pediococcus pentosaceus</name>
    <dbReference type="NCBI Taxonomy" id="1255"/>
    <lineage>
        <taxon>Bacteria</taxon>
        <taxon>Bacillati</taxon>
        <taxon>Bacillota</taxon>
        <taxon>Bacilli</taxon>
        <taxon>Lactobacillales</taxon>
        <taxon>Lactobacillaceae</taxon>
        <taxon>Pediococcus</taxon>
    </lineage>
</organism>
<dbReference type="EMBL" id="CP021474">
    <property type="protein sequence ID" value="ARW19103.1"/>
    <property type="molecule type" value="Genomic_DNA"/>
</dbReference>
<evidence type="ECO:0000256" key="3">
    <source>
        <dbReference type="ARBA" id="ARBA00023157"/>
    </source>
</evidence>
<comment type="PTM">
    <text evidence="6">Under oxidizing conditions two disulfide bonds are formed involving the reactive cysteines. Under reducing conditions zinc is bound to the reactive cysteines and the protein is inactive.</text>
</comment>
<dbReference type="GO" id="GO:0042026">
    <property type="term" value="P:protein refolding"/>
    <property type="evidence" value="ECO:0007669"/>
    <property type="project" value="TreeGrafter"/>
</dbReference>
<dbReference type="NCBIfam" id="NF001033">
    <property type="entry name" value="PRK00114.1"/>
    <property type="match status" value="1"/>
</dbReference>
<dbReference type="GO" id="GO:0005737">
    <property type="term" value="C:cytoplasm"/>
    <property type="evidence" value="ECO:0007669"/>
    <property type="project" value="UniProtKB-SubCell"/>
</dbReference>
<evidence type="ECO:0000313" key="7">
    <source>
        <dbReference type="EMBL" id="ARW19103.1"/>
    </source>
</evidence>
<comment type="subcellular location">
    <subcellularLocation>
        <location evidence="6">Cytoplasm</location>
    </subcellularLocation>
</comment>
<evidence type="ECO:0000256" key="1">
    <source>
        <dbReference type="ARBA" id="ARBA00022490"/>
    </source>
</evidence>
<keyword evidence="5 6" id="KW-0676">Redox-active center</keyword>
<comment type="similarity">
    <text evidence="6">Belongs to the HSP33 family.</text>
</comment>
<dbReference type="InterPro" id="IPR016154">
    <property type="entry name" value="Heat_shock_Hsp33_C"/>
</dbReference>
<dbReference type="InterPro" id="IPR000397">
    <property type="entry name" value="Heat_shock_Hsp33"/>
</dbReference>
<dbReference type="InterPro" id="IPR016153">
    <property type="entry name" value="Heat_shock_Hsp33_N"/>
</dbReference>
<dbReference type="Proteomes" id="UP000196118">
    <property type="component" value="Chromosome"/>
</dbReference>
<dbReference type="SUPFAM" id="SSF64397">
    <property type="entry name" value="Hsp33 domain"/>
    <property type="match status" value="1"/>
</dbReference>
<keyword evidence="2 6" id="KW-0862">Zinc</keyword>
<feature type="disulfide bond" description="Redox-active" evidence="6">
    <location>
        <begin position="283"/>
        <end position="286"/>
    </location>
</feature>
<keyword evidence="3 6" id="KW-1015">Disulfide bond</keyword>
<name>A0A1Y0VR22_PEDPE</name>